<dbReference type="Proteomes" id="UP000249547">
    <property type="component" value="Unassembled WGS sequence"/>
</dbReference>
<dbReference type="AlphaFoldDB" id="A0A327QXC8"/>
<dbReference type="RefSeq" id="WP_111596529.1">
    <property type="nucleotide sequence ID" value="NZ_QLLL01000002.1"/>
</dbReference>
<evidence type="ECO:0000313" key="1">
    <source>
        <dbReference type="EMBL" id="RAJ08374.1"/>
    </source>
</evidence>
<comment type="caution">
    <text evidence="1">The sequence shown here is derived from an EMBL/GenBank/DDBJ whole genome shotgun (WGS) entry which is preliminary data.</text>
</comment>
<organism evidence="1 2">
    <name type="scientific">Chitinophaga skermanii</name>
    <dbReference type="NCBI Taxonomy" id="331697"/>
    <lineage>
        <taxon>Bacteria</taxon>
        <taxon>Pseudomonadati</taxon>
        <taxon>Bacteroidota</taxon>
        <taxon>Chitinophagia</taxon>
        <taxon>Chitinophagales</taxon>
        <taxon>Chitinophagaceae</taxon>
        <taxon>Chitinophaga</taxon>
    </lineage>
</organism>
<dbReference type="OrthoDB" id="954439at2"/>
<gene>
    <name evidence="1" type="ORF">LX64_01024</name>
</gene>
<reference evidence="1 2" key="1">
    <citation type="submission" date="2018-06" db="EMBL/GenBank/DDBJ databases">
        <title>Genomic Encyclopedia of Archaeal and Bacterial Type Strains, Phase II (KMG-II): from individual species to whole genera.</title>
        <authorList>
            <person name="Goeker M."/>
        </authorList>
    </citation>
    <scope>NUCLEOTIDE SEQUENCE [LARGE SCALE GENOMIC DNA]</scope>
    <source>
        <strain evidence="1 2">DSM 23857</strain>
    </source>
</reference>
<keyword evidence="2" id="KW-1185">Reference proteome</keyword>
<dbReference type="EMBL" id="QLLL01000002">
    <property type="protein sequence ID" value="RAJ08374.1"/>
    <property type="molecule type" value="Genomic_DNA"/>
</dbReference>
<sequence length="179" mass="21081">MTELFVIPECYVDTNLIQTLVPATTRYNHQKGCGSVTKVMKERFKDDFAIGIIDKDKQEVDYLKEFTIVIDTSYLSLHRHRDVKKHHYIIQIKPAVERFILRAVENVGINIMEYGLSMDLDELKKITKSTQSHNDYRFTSLFTAIIDRNEHSFVHLRAVIMYLKNKRFQVTIEELQQLV</sequence>
<evidence type="ECO:0000313" key="2">
    <source>
        <dbReference type="Proteomes" id="UP000249547"/>
    </source>
</evidence>
<name>A0A327QXC8_9BACT</name>
<accession>A0A327QXC8</accession>
<proteinExistence type="predicted"/>
<protein>
    <submittedName>
        <fullName evidence="1">Uncharacterized protein</fullName>
    </submittedName>
</protein>